<dbReference type="RefSeq" id="WP_115122359.1">
    <property type="nucleotide sequence ID" value="NZ_QRAO01000001.1"/>
</dbReference>
<evidence type="ECO:0008006" key="3">
    <source>
        <dbReference type="Google" id="ProtNLM"/>
    </source>
</evidence>
<reference evidence="1 2" key="1">
    <citation type="submission" date="2018-07" db="EMBL/GenBank/DDBJ databases">
        <title>Genomic Encyclopedia of Type Strains, Phase IV (KMG-IV): sequencing the most valuable type-strain genomes for metagenomic binning, comparative biology and taxonomic classification.</title>
        <authorList>
            <person name="Goeker M."/>
        </authorList>
    </citation>
    <scope>NUCLEOTIDE SEQUENCE [LARGE SCALE GENOMIC DNA]</scope>
    <source>
        <strain evidence="1 2">DSM 101478</strain>
    </source>
</reference>
<organism evidence="1 2">
    <name type="scientific">Marinirhabdus gelatinilytica</name>
    <dbReference type="NCBI Taxonomy" id="1703343"/>
    <lineage>
        <taxon>Bacteria</taxon>
        <taxon>Pseudomonadati</taxon>
        <taxon>Bacteroidota</taxon>
        <taxon>Flavobacteriia</taxon>
        <taxon>Flavobacteriales</taxon>
        <taxon>Flavobacteriaceae</taxon>
    </lineage>
</organism>
<dbReference type="Proteomes" id="UP000255317">
    <property type="component" value="Unassembled WGS sequence"/>
</dbReference>
<dbReference type="EMBL" id="QRAO01000001">
    <property type="protein sequence ID" value="RDK88679.1"/>
    <property type="molecule type" value="Genomic_DNA"/>
</dbReference>
<proteinExistence type="predicted"/>
<protein>
    <recommendedName>
        <fullName evidence="3">DUF2116 family Zn-ribbon domain-containing protein</fullName>
    </recommendedName>
</protein>
<comment type="caution">
    <text evidence="1">The sequence shown here is derived from an EMBL/GenBank/DDBJ whole genome shotgun (WGS) entry which is preliminary data.</text>
</comment>
<sequence>MERKCVECGDKLIGRADKRFCSDACRNAYNNSLNKDGKNLLRNINNRLRKNYRILEALNTKGKTKVKKETMLKHGFNFKFYTSQYVTKTGSVYNYVYDQGYLPLDNDWYLLVKTEVIL</sequence>
<dbReference type="OrthoDB" id="5187906at2"/>
<accession>A0A370QK37</accession>
<dbReference type="AlphaFoldDB" id="A0A370QK37"/>
<evidence type="ECO:0000313" key="1">
    <source>
        <dbReference type="EMBL" id="RDK88679.1"/>
    </source>
</evidence>
<evidence type="ECO:0000313" key="2">
    <source>
        <dbReference type="Proteomes" id="UP000255317"/>
    </source>
</evidence>
<gene>
    <name evidence="1" type="ORF">C8D94_101555</name>
</gene>
<name>A0A370QK37_9FLAO</name>
<keyword evidence="2" id="KW-1185">Reference proteome</keyword>